<dbReference type="Pfam" id="PF26381">
    <property type="entry name" value="BREX_PglY_5th"/>
    <property type="match status" value="1"/>
</dbReference>
<protein>
    <submittedName>
        <fullName evidence="4">Phage resistance protein</fullName>
    </submittedName>
</protein>
<dbReference type="EMBL" id="RBAL01000039">
    <property type="protein sequence ID" value="RKN35098.1"/>
    <property type="molecule type" value="Genomic_DNA"/>
</dbReference>
<evidence type="ECO:0000256" key="1">
    <source>
        <dbReference type="SAM" id="MobiDB-lite"/>
    </source>
</evidence>
<dbReference type="InterPro" id="IPR058748">
    <property type="entry name" value="PglY_5th"/>
</dbReference>
<name>A0A3A9YCZ6_9ACTN</name>
<comment type="caution">
    <text evidence="4">The sequence shown here is derived from an EMBL/GenBank/DDBJ whole genome shotgun (WGS) entry which is preliminary data.</text>
</comment>
<dbReference type="RefSeq" id="WP_120685184.1">
    <property type="nucleotide sequence ID" value="NZ_RBAL01000039.1"/>
</dbReference>
<evidence type="ECO:0000259" key="3">
    <source>
        <dbReference type="Pfam" id="PF26382"/>
    </source>
</evidence>
<feature type="compositionally biased region" description="Polar residues" evidence="1">
    <location>
        <begin position="1220"/>
        <end position="1230"/>
    </location>
</feature>
<proteinExistence type="predicted"/>
<keyword evidence="5" id="KW-1185">Reference proteome</keyword>
<feature type="domain" description="ATPase PglY C-terminal" evidence="3">
    <location>
        <begin position="1038"/>
        <end position="1211"/>
    </location>
</feature>
<evidence type="ECO:0000313" key="5">
    <source>
        <dbReference type="Proteomes" id="UP000272474"/>
    </source>
</evidence>
<evidence type="ECO:0000259" key="2">
    <source>
        <dbReference type="Pfam" id="PF26381"/>
    </source>
</evidence>
<gene>
    <name evidence="4" type="ORF">D7294_31150</name>
</gene>
<evidence type="ECO:0000313" key="4">
    <source>
        <dbReference type="EMBL" id="RKN35098.1"/>
    </source>
</evidence>
<organism evidence="4 5">
    <name type="scientific">Streptomyces hoynatensis</name>
    <dbReference type="NCBI Taxonomy" id="1141874"/>
    <lineage>
        <taxon>Bacteria</taxon>
        <taxon>Bacillati</taxon>
        <taxon>Actinomycetota</taxon>
        <taxon>Actinomycetes</taxon>
        <taxon>Kitasatosporales</taxon>
        <taxon>Streptomycetaceae</taxon>
        <taxon>Streptomyces</taxon>
    </lineage>
</organism>
<sequence>MAFMSRNTPRPEDRPLLRELIDIPESVSTSDFVLKLSEAVTPEGAEAALKEYVVTDRLVGNFGEALDLIKSALDSHSSKAAYLHGSFGSGKSHFMAVLYALLSGNPAARARAELDPVRAQHSWLDAGDRRFLLVPYHMLGAKSLEQRVLGRYVEHVRKLHPRCPLPQVYLTEGLFEDFGQLRRRNGDGWVIEQLADAGEGLEDEWGESFTWTTELLDAAVNAPEEHENTKQLDLDNPSTPRELRARLVQDLTQTLFPSFARGASEDADGFVSLDRGLGIIAAHAKALSYDGLVLFMDELILWLASRIHDQKFVSREADKITNFVEGGDERRAIPVVSFIARQRDLRELVGEEMSGAAEAAVQDSLKLSGGRFDKIVLEDRNLPQIARARVLRPVDAEAEAKVETAFAEAKKLGPDIWDTLLGHDKSTTGADEEAFRKTYPFPPAFMDTLVHISSALQRSRTGLKLMSQLLVDHRDDWRLGQLVPLGDLYPAIAGGGDKAFSGETHVHFEAADKLYRDKLRPYLLKTNQVTEDQVEAYRRDPASLGDPQVAARCRDFTGDSRLLQTLLLSALAPSVPALADLTLARLHALNHGSITTRIAGTEVGRLEQKAKEWAATFPEIKVVGTGPGAVVRLELTGVDLDAVLANAQVHNNQASRRAKMRALLKEALAVSDGPGGFDPYDVLDLVWKGTERQVEVVFGNIAEADSLPESTLRPSQEDAWRLVVDFPYDEGEFGPMDDVQRLRALRERPGGECRTLAWLPTHLTDAVRGDFERLVVIDKALADEARFDSDFARSLNADDKARAKGMLKSQLAILTERVHQALRQAYGLAQKQEGVVDLSFDTHLVAQQEVADLRLPLGAQLDAAARELAGKLLAHQFPAHPDLDPEGTGKAVKAADIRTVFGYVRRAAEHRDGQVEVEAKDRKVMARIAGGLGLGVMREAYYRQASLWADHFSSQARRDGVAEPTLVRLSDWSDLPEPRGLPEPLRRLLAAAYAEMTDRVWVRGGVPVEPAPAPQELKPDFALREQQLPGESDWDQARQRFETVFGGVAPQLRRGRIVNQFAGLIRQAASGLAQDAGRLVTELEKHRDFLRLTDDSPRLVLARQAQELVRQVMDAGIDAKTVVDRLAHFALGDFTAHRYGMSLKSAGMVATALQNTSWDHLGLASTAGVEGEAVLARMREAAAGDPGDYPDLPGVLSTCGREVVALLRSRQAPARPPETPTGSAAPSSESVDLGSGSAHPQVLPEPPQQPGPRTGSRSVARSGGGQTTAARAAAELQAEIAALAAAHPDAVVEVVWKVVD</sequence>
<dbReference type="Proteomes" id="UP000272474">
    <property type="component" value="Unassembled WGS sequence"/>
</dbReference>
<dbReference type="OrthoDB" id="3201900at2"/>
<dbReference type="InterPro" id="IPR058747">
    <property type="entry name" value="PglY_C"/>
</dbReference>
<dbReference type="Pfam" id="PF26382">
    <property type="entry name" value="BREX_PglY_6th"/>
    <property type="match status" value="1"/>
</dbReference>
<reference evidence="4 5" key="1">
    <citation type="journal article" date="2014" name="Int. J. Syst. Evol. Microbiol.">
        <title>Streptomyces hoynatensis sp. nov., isolated from deep marine sediment.</title>
        <authorList>
            <person name="Veyisoglu A."/>
            <person name="Sahin N."/>
        </authorList>
    </citation>
    <scope>NUCLEOTIDE SEQUENCE [LARGE SCALE GENOMIC DNA]</scope>
    <source>
        <strain evidence="4 5">KCTC 29097</strain>
    </source>
</reference>
<feature type="region of interest" description="Disordered" evidence="1">
    <location>
        <begin position="1208"/>
        <end position="1270"/>
    </location>
</feature>
<accession>A0A3A9YCZ6</accession>
<feature type="domain" description="ATPase PglY 5th" evidence="2">
    <location>
        <begin position="895"/>
        <end position="994"/>
    </location>
</feature>